<evidence type="ECO:0000256" key="8">
    <source>
        <dbReference type="PIRSR" id="PIRSR602401-1"/>
    </source>
</evidence>
<dbReference type="GO" id="GO:0005506">
    <property type="term" value="F:iron ion binding"/>
    <property type="evidence" value="ECO:0007669"/>
    <property type="project" value="InterPro"/>
</dbReference>
<keyword evidence="5" id="KW-0560">Oxidoreductase</keyword>
<feature type="binding site" description="axial binding residue" evidence="8">
    <location>
        <position position="492"/>
    </location>
    <ligand>
        <name>heme</name>
        <dbReference type="ChEBI" id="CHEBI:30413"/>
    </ligand>
    <ligandPart>
        <name>Fe</name>
        <dbReference type="ChEBI" id="CHEBI:18248"/>
    </ligandPart>
</feature>
<name>A0AAW0CTU5_9AGAR</name>
<evidence type="ECO:0000256" key="4">
    <source>
        <dbReference type="ARBA" id="ARBA00022723"/>
    </source>
</evidence>
<sequence length="552" mass="61299">MSSPNLTALALFASLACHLFFKKYEPTDVPRLVGLLIVPPAVVAYFCELESGNLAMSLLRSYSLYYSGLLFSILTYRISPLHPLSKYPGPLICKISKLWITRVASQGKLHQYVKSLHDRYGPIVRVGPNELSIIEVSLLPAILGSNGMPKGPLWDGRKISGKKGSQAKEAARGNLIGSRDPEDHAEARKAWNRAFNAAAIKGYEPILLRRVTQFIEALGSRQDATVDLSRWLSFFAFDFMGDIAFGGGFELMRDGDKDGMWHIMESGLFLPTLTQQIPWCIGFIPYLPVGKEMKALGKFAFDQSKRRVQEGSVHDDLFYYLLDDKRADSATYPFPLVVSNAVLAIVAGSDTSATVLSNTFFFLLTHPASYKRLQLEIDQAFPLGSKEPTDPALLANLPYLNAVIKESLRLLPPLPTSMQRAPTPGSGSKVIAPNFVVSEGTSIIVPPYSLHRDPRYFSPSPDEFIPDRWLADEKFTVNGDAFIPFSMGPANCAGKNLAMLELRMIMACVLQRFEVRLADGYDVRRWEAELKDYFVMQKGSLPVVLTSRAAQK</sequence>
<dbReference type="GO" id="GO:0004497">
    <property type="term" value="F:monooxygenase activity"/>
    <property type="evidence" value="ECO:0007669"/>
    <property type="project" value="UniProtKB-KW"/>
</dbReference>
<comment type="cofactor">
    <cofactor evidence="1 8">
        <name>heme</name>
        <dbReference type="ChEBI" id="CHEBI:30413"/>
    </cofactor>
</comment>
<proteinExistence type="inferred from homology"/>
<reference evidence="10 11" key="1">
    <citation type="journal article" date="2024" name="J Genomics">
        <title>Draft genome sequencing and assembly of Favolaschia claudopus CIRM-BRFM 2984 isolated from oak limbs.</title>
        <authorList>
            <person name="Navarro D."/>
            <person name="Drula E."/>
            <person name="Chaduli D."/>
            <person name="Cazenave R."/>
            <person name="Ahrendt S."/>
            <person name="Wang J."/>
            <person name="Lipzen A."/>
            <person name="Daum C."/>
            <person name="Barry K."/>
            <person name="Grigoriev I.V."/>
            <person name="Favel A."/>
            <person name="Rosso M.N."/>
            <person name="Martin F."/>
        </authorList>
    </citation>
    <scope>NUCLEOTIDE SEQUENCE [LARGE SCALE GENOMIC DNA]</scope>
    <source>
        <strain evidence="10 11">CIRM-BRFM 2984</strain>
    </source>
</reference>
<feature type="region of interest" description="Disordered" evidence="9">
    <location>
        <begin position="162"/>
        <end position="182"/>
    </location>
</feature>
<evidence type="ECO:0000313" key="11">
    <source>
        <dbReference type="Proteomes" id="UP001362999"/>
    </source>
</evidence>
<protein>
    <submittedName>
        <fullName evidence="10">Cytochrome P450</fullName>
    </submittedName>
</protein>
<dbReference type="InterPro" id="IPR050121">
    <property type="entry name" value="Cytochrome_P450_monoxygenase"/>
</dbReference>
<dbReference type="GO" id="GO:0016705">
    <property type="term" value="F:oxidoreductase activity, acting on paired donors, with incorporation or reduction of molecular oxygen"/>
    <property type="evidence" value="ECO:0007669"/>
    <property type="project" value="InterPro"/>
</dbReference>
<evidence type="ECO:0000256" key="9">
    <source>
        <dbReference type="SAM" id="MobiDB-lite"/>
    </source>
</evidence>
<dbReference type="InterPro" id="IPR001128">
    <property type="entry name" value="Cyt_P450"/>
</dbReference>
<accession>A0AAW0CTU5</accession>
<dbReference type="InterPro" id="IPR002401">
    <property type="entry name" value="Cyt_P450_E_grp-I"/>
</dbReference>
<dbReference type="InterPro" id="IPR036396">
    <property type="entry name" value="Cyt_P450_sf"/>
</dbReference>
<evidence type="ECO:0000256" key="3">
    <source>
        <dbReference type="ARBA" id="ARBA00010617"/>
    </source>
</evidence>
<dbReference type="PRINTS" id="PR00463">
    <property type="entry name" value="EP450I"/>
</dbReference>
<dbReference type="Gene3D" id="1.10.630.10">
    <property type="entry name" value="Cytochrome P450"/>
    <property type="match status" value="1"/>
</dbReference>
<evidence type="ECO:0000256" key="7">
    <source>
        <dbReference type="ARBA" id="ARBA00023033"/>
    </source>
</evidence>
<comment type="caution">
    <text evidence="10">The sequence shown here is derived from an EMBL/GenBank/DDBJ whole genome shotgun (WGS) entry which is preliminary data.</text>
</comment>
<dbReference type="Pfam" id="PF00067">
    <property type="entry name" value="p450"/>
    <property type="match status" value="1"/>
</dbReference>
<comment type="similarity">
    <text evidence="3">Belongs to the cytochrome P450 family.</text>
</comment>
<dbReference type="PANTHER" id="PTHR24305:SF187">
    <property type="entry name" value="P450, PUTATIVE (EUROFUNG)-RELATED"/>
    <property type="match status" value="1"/>
</dbReference>
<dbReference type="AlphaFoldDB" id="A0AAW0CTU5"/>
<gene>
    <name evidence="10" type="ORF">R3P38DRAFT_3178749</name>
</gene>
<dbReference type="PANTHER" id="PTHR24305">
    <property type="entry name" value="CYTOCHROME P450"/>
    <property type="match status" value="1"/>
</dbReference>
<dbReference type="Proteomes" id="UP001362999">
    <property type="component" value="Unassembled WGS sequence"/>
</dbReference>
<evidence type="ECO:0000256" key="1">
    <source>
        <dbReference type="ARBA" id="ARBA00001971"/>
    </source>
</evidence>
<keyword evidence="8" id="KW-0349">Heme</keyword>
<dbReference type="EMBL" id="JAWWNJ010000013">
    <property type="protein sequence ID" value="KAK7042168.1"/>
    <property type="molecule type" value="Genomic_DNA"/>
</dbReference>
<dbReference type="GO" id="GO:0020037">
    <property type="term" value="F:heme binding"/>
    <property type="evidence" value="ECO:0007669"/>
    <property type="project" value="InterPro"/>
</dbReference>
<dbReference type="SUPFAM" id="SSF48264">
    <property type="entry name" value="Cytochrome P450"/>
    <property type="match status" value="1"/>
</dbReference>
<organism evidence="10 11">
    <name type="scientific">Favolaschia claudopus</name>
    <dbReference type="NCBI Taxonomy" id="2862362"/>
    <lineage>
        <taxon>Eukaryota</taxon>
        <taxon>Fungi</taxon>
        <taxon>Dikarya</taxon>
        <taxon>Basidiomycota</taxon>
        <taxon>Agaricomycotina</taxon>
        <taxon>Agaricomycetes</taxon>
        <taxon>Agaricomycetidae</taxon>
        <taxon>Agaricales</taxon>
        <taxon>Marasmiineae</taxon>
        <taxon>Mycenaceae</taxon>
        <taxon>Favolaschia</taxon>
    </lineage>
</organism>
<evidence type="ECO:0000313" key="10">
    <source>
        <dbReference type="EMBL" id="KAK7042168.1"/>
    </source>
</evidence>
<keyword evidence="4 8" id="KW-0479">Metal-binding</keyword>
<dbReference type="CDD" id="cd11061">
    <property type="entry name" value="CYP67-like"/>
    <property type="match status" value="1"/>
</dbReference>
<keyword evidence="11" id="KW-1185">Reference proteome</keyword>
<dbReference type="PRINTS" id="PR00385">
    <property type="entry name" value="P450"/>
</dbReference>
<comment type="pathway">
    <text evidence="2">Secondary metabolite biosynthesis.</text>
</comment>
<evidence type="ECO:0000256" key="5">
    <source>
        <dbReference type="ARBA" id="ARBA00023002"/>
    </source>
</evidence>
<evidence type="ECO:0000256" key="6">
    <source>
        <dbReference type="ARBA" id="ARBA00023004"/>
    </source>
</evidence>
<keyword evidence="6 8" id="KW-0408">Iron</keyword>
<evidence type="ECO:0000256" key="2">
    <source>
        <dbReference type="ARBA" id="ARBA00005179"/>
    </source>
</evidence>
<keyword evidence="7" id="KW-0503">Monooxygenase</keyword>